<dbReference type="Pfam" id="PF14307">
    <property type="entry name" value="Glyco_tran_WbsX"/>
    <property type="match status" value="1"/>
</dbReference>
<dbReference type="PANTHER" id="PTHR41244:SF1">
    <property type="entry name" value="GLYCOSYLTRANSFERASE"/>
    <property type="match status" value="1"/>
</dbReference>
<accession>A0A5J4PT54</accession>
<dbReference type="EMBL" id="SNRY01006341">
    <property type="protein sequence ID" value="KAA6312816.1"/>
    <property type="molecule type" value="Genomic_DNA"/>
</dbReference>
<organism evidence="1">
    <name type="scientific">termite gut metagenome</name>
    <dbReference type="NCBI Taxonomy" id="433724"/>
    <lineage>
        <taxon>unclassified sequences</taxon>
        <taxon>metagenomes</taxon>
        <taxon>organismal metagenomes</taxon>
    </lineage>
</organism>
<gene>
    <name evidence="1" type="ORF">EZS27_036312</name>
</gene>
<protein>
    <submittedName>
        <fullName evidence="1">Uncharacterized protein</fullName>
    </submittedName>
</protein>
<dbReference type="InterPro" id="IPR032719">
    <property type="entry name" value="WbsX"/>
</dbReference>
<dbReference type="AlphaFoldDB" id="A0A5J4PT54"/>
<dbReference type="PANTHER" id="PTHR41244">
    <property type="entry name" value="RHAMNAN SYNTHESIS F"/>
    <property type="match status" value="1"/>
</dbReference>
<proteinExistence type="predicted"/>
<evidence type="ECO:0000313" key="1">
    <source>
        <dbReference type="EMBL" id="KAA6312816.1"/>
    </source>
</evidence>
<name>A0A5J4PT54_9ZZZZ</name>
<sequence length="65" mass="7777">MNKKARVIAFYLPQYHPTLDNDMWWGKGFTEWTNVGKAKPLFKGHYQPKIPADLGYYDLRFRNKN</sequence>
<reference evidence="1" key="1">
    <citation type="submission" date="2019-03" db="EMBL/GenBank/DDBJ databases">
        <title>Single cell metagenomics reveals metabolic interactions within the superorganism composed of flagellate Streblomastix strix and complex community of Bacteroidetes bacteria on its surface.</title>
        <authorList>
            <person name="Treitli S.C."/>
            <person name="Kolisko M."/>
            <person name="Husnik F."/>
            <person name="Keeling P."/>
            <person name="Hampl V."/>
        </authorList>
    </citation>
    <scope>NUCLEOTIDE SEQUENCE</scope>
    <source>
        <strain evidence="1">STM</strain>
    </source>
</reference>
<dbReference type="Gene3D" id="3.20.20.80">
    <property type="entry name" value="Glycosidases"/>
    <property type="match status" value="1"/>
</dbReference>
<comment type="caution">
    <text evidence="1">The sequence shown here is derived from an EMBL/GenBank/DDBJ whole genome shotgun (WGS) entry which is preliminary data.</text>
</comment>